<dbReference type="EMBL" id="JACSPV010000071">
    <property type="protein sequence ID" value="MBD8007617.1"/>
    <property type="molecule type" value="Genomic_DNA"/>
</dbReference>
<dbReference type="Proteomes" id="UP000648182">
    <property type="component" value="Unassembled WGS sequence"/>
</dbReference>
<comment type="caution">
    <text evidence="2">The sequence shown here is derived from an EMBL/GenBank/DDBJ whole genome shotgun (WGS) entry which is preliminary data.</text>
</comment>
<feature type="transmembrane region" description="Helical" evidence="1">
    <location>
        <begin position="114"/>
        <end position="140"/>
    </location>
</feature>
<name>A0ABR8VS80_9BACI</name>
<keyword evidence="1" id="KW-1133">Transmembrane helix</keyword>
<accession>A0ABR8VS80</accession>
<keyword evidence="3" id="KW-1185">Reference proteome</keyword>
<feature type="transmembrane region" description="Helical" evidence="1">
    <location>
        <begin position="185"/>
        <end position="204"/>
    </location>
</feature>
<protein>
    <submittedName>
        <fullName evidence="2">Uncharacterized protein</fullName>
    </submittedName>
</protein>
<evidence type="ECO:0000313" key="3">
    <source>
        <dbReference type="Proteomes" id="UP000648182"/>
    </source>
</evidence>
<evidence type="ECO:0000256" key="1">
    <source>
        <dbReference type="SAM" id="Phobius"/>
    </source>
</evidence>
<gene>
    <name evidence="2" type="ORF">H9631_21475</name>
</gene>
<feature type="transmembrane region" description="Helical" evidence="1">
    <location>
        <begin position="152"/>
        <end position="178"/>
    </location>
</feature>
<dbReference type="RefSeq" id="WP_191816402.1">
    <property type="nucleotide sequence ID" value="NZ_JACSPV010000071.1"/>
</dbReference>
<keyword evidence="1" id="KW-0812">Transmembrane</keyword>
<sequence length="244" mass="28566">MVIKNKIRLSIIIISSALLLGFINFKQGYKNIITYMNDYNVVLAKEAVFDRIFVNTDFAKLEYMEGNSVFHFISPFTFYILAIFWGSFYYLLLKKNYHQLIYSRINTKHEALKILRGPYVQNVILFVVMYVASIFLFIYLNDVLVFQDMWHFIRRSVFLAISSLLITIGLSSLMFYIYLKCNETIALLVIFISILFLFIVDLNWKTVSIVFIGNDTYFVGGIITGSVLIFLSHLFLKNVKYEIE</sequence>
<feature type="transmembrane region" description="Helical" evidence="1">
    <location>
        <begin position="7"/>
        <end position="25"/>
    </location>
</feature>
<proteinExistence type="predicted"/>
<reference evidence="2 3" key="1">
    <citation type="submission" date="2020-08" db="EMBL/GenBank/DDBJ databases">
        <title>A Genomic Blueprint of the Chicken Gut Microbiome.</title>
        <authorList>
            <person name="Gilroy R."/>
            <person name="Ravi A."/>
            <person name="Getino M."/>
            <person name="Pursley I."/>
            <person name="Horton D.L."/>
            <person name="Alikhan N.-F."/>
            <person name="Baker D."/>
            <person name="Gharbi K."/>
            <person name="Hall N."/>
            <person name="Watson M."/>
            <person name="Adriaenssens E.M."/>
            <person name="Foster-Nyarko E."/>
            <person name="Jarju S."/>
            <person name="Secka A."/>
            <person name="Antonio M."/>
            <person name="Oren A."/>
            <person name="Chaudhuri R."/>
            <person name="La Ragione R.M."/>
            <person name="Hildebrand F."/>
            <person name="Pallen M.J."/>
        </authorList>
    </citation>
    <scope>NUCLEOTIDE SEQUENCE [LARGE SCALE GENOMIC DNA]</scope>
    <source>
        <strain evidence="2 3">Sa1BUA2</strain>
    </source>
</reference>
<evidence type="ECO:0000313" key="2">
    <source>
        <dbReference type="EMBL" id="MBD8007617.1"/>
    </source>
</evidence>
<keyword evidence="1" id="KW-0472">Membrane</keyword>
<organism evidence="2 3">
    <name type="scientific">Bacillus norwichensis</name>
    <dbReference type="NCBI Taxonomy" id="2762217"/>
    <lineage>
        <taxon>Bacteria</taxon>
        <taxon>Bacillati</taxon>
        <taxon>Bacillota</taxon>
        <taxon>Bacilli</taxon>
        <taxon>Bacillales</taxon>
        <taxon>Bacillaceae</taxon>
        <taxon>Bacillus</taxon>
    </lineage>
</organism>
<feature type="transmembrane region" description="Helical" evidence="1">
    <location>
        <begin position="216"/>
        <end position="236"/>
    </location>
</feature>
<feature type="transmembrane region" description="Helical" evidence="1">
    <location>
        <begin position="69"/>
        <end position="93"/>
    </location>
</feature>